<sequence length="303" mass="34882">MKNKLTLLSILSSLFLSGCNSSSPSIPEKQIGSDLDFNKSQFSPKNEQWLNYEEKINRLDGNSSEVFYIKYIPKNAIELIDVLDTLPQKETAQLTEVINNLSNIGVDSFYVRIIKNSIGSNEDTDFLYEKDGQLYRINEEASLSLIDFFNKAPSLIHIFDSMEFPTSANTYKDQQISSSFWEHNINGLDISDEDAYRLVEQYDVDPKMVISRCSLNWKREQKRIENGKIFEKINNQQIEVGLLEYQSILTLECNNNEQPSSSTLINENITTIYHPVFGYVRHSEISGLEQTTLTLQDLKWTKQ</sequence>
<reference evidence="2 3" key="1">
    <citation type="submission" date="2019-04" db="EMBL/GenBank/DDBJ databases">
        <title>A reverse ecology approach based on a biological definition of microbial populations.</title>
        <authorList>
            <person name="Arevalo P."/>
            <person name="Vaninsberghe D."/>
            <person name="Elsherbini J."/>
            <person name="Gore J."/>
            <person name="Polz M."/>
        </authorList>
    </citation>
    <scope>NUCLEOTIDE SEQUENCE [LARGE SCALE GENOMIC DNA]</scope>
    <source>
        <strain evidence="2 3">10N.261.46.E4</strain>
    </source>
</reference>
<accession>A0A4U1Z8I6</accession>
<keyword evidence="1" id="KW-0732">Signal</keyword>
<organism evidence="2 3">
    <name type="scientific">Vibrio kanaloae</name>
    <dbReference type="NCBI Taxonomy" id="170673"/>
    <lineage>
        <taxon>Bacteria</taxon>
        <taxon>Pseudomonadati</taxon>
        <taxon>Pseudomonadota</taxon>
        <taxon>Gammaproteobacteria</taxon>
        <taxon>Vibrionales</taxon>
        <taxon>Vibrionaceae</taxon>
        <taxon>Vibrio</taxon>
    </lineage>
</organism>
<evidence type="ECO:0000256" key="1">
    <source>
        <dbReference type="SAM" id="SignalP"/>
    </source>
</evidence>
<dbReference type="Proteomes" id="UP000305234">
    <property type="component" value="Unassembled WGS sequence"/>
</dbReference>
<feature type="signal peptide" evidence="1">
    <location>
        <begin position="1"/>
        <end position="18"/>
    </location>
</feature>
<dbReference type="AlphaFoldDB" id="A0A4U1Z8I6"/>
<dbReference type="RefSeq" id="WP_136996753.1">
    <property type="nucleotide sequence ID" value="NZ_JBFRJO010000006.1"/>
</dbReference>
<proteinExistence type="predicted"/>
<evidence type="ECO:0000313" key="2">
    <source>
        <dbReference type="EMBL" id="TKF28801.1"/>
    </source>
</evidence>
<gene>
    <name evidence="2" type="ORF">FCV52_01085</name>
</gene>
<feature type="chain" id="PRO_5020752906" description="Lipoprotein" evidence="1">
    <location>
        <begin position="19"/>
        <end position="303"/>
    </location>
</feature>
<name>A0A4U1Z8I6_9VIBR</name>
<dbReference type="EMBL" id="SYUW01000002">
    <property type="protein sequence ID" value="TKF28801.1"/>
    <property type="molecule type" value="Genomic_DNA"/>
</dbReference>
<comment type="caution">
    <text evidence="2">The sequence shown here is derived from an EMBL/GenBank/DDBJ whole genome shotgun (WGS) entry which is preliminary data.</text>
</comment>
<dbReference type="PROSITE" id="PS51257">
    <property type="entry name" value="PROKAR_LIPOPROTEIN"/>
    <property type="match status" value="1"/>
</dbReference>
<evidence type="ECO:0000313" key="3">
    <source>
        <dbReference type="Proteomes" id="UP000305234"/>
    </source>
</evidence>
<evidence type="ECO:0008006" key="4">
    <source>
        <dbReference type="Google" id="ProtNLM"/>
    </source>
</evidence>
<protein>
    <recommendedName>
        <fullName evidence="4">Lipoprotein</fullName>
    </recommendedName>
</protein>